<name>A0A6J7CL39_9ZZZZ</name>
<evidence type="ECO:0000259" key="2">
    <source>
        <dbReference type="PROSITE" id="PS50983"/>
    </source>
</evidence>
<dbReference type="InterPro" id="IPR002491">
    <property type="entry name" value="ABC_transptr_periplasmic_BD"/>
</dbReference>
<keyword evidence="1" id="KW-0732">Signal</keyword>
<gene>
    <name evidence="3" type="ORF">UFOPK3423_00103</name>
</gene>
<dbReference type="PANTHER" id="PTHR30535:SF35">
    <property type="entry name" value="PERIPLASMIC BINDING PROTEIN"/>
    <property type="match status" value="1"/>
</dbReference>
<protein>
    <submittedName>
        <fullName evidence="3">Unannotated protein</fullName>
    </submittedName>
</protein>
<dbReference type="SUPFAM" id="SSF53807">
    <property type="entry name" value="Helical backbone' metal receptor"/>
    <property type="match status" value="1"/>
</dbReference>
<reference evidence="3" key="1">
    <citation type="submission" date="2020-05" db="EMBL/GenBank/DDBJ databases">
        <authorList>
            <person name="Chiriac C."/>
            <person name="Salcher M."/>
            <person name="Ghai R."/>
            <person name="Kavagutti S V."/>
        </authorList>
    </citation>
    <scope>NUCLEOTIDE SEQUENCE</scope>
</reference>
<dbReference type="AlphaFoldDB" id="A0A6J7CL39"/>
<evidence type="ECO:0000313" key="3">
    <source>
        <dbReference type="EMBL" id="CAB4858586.1"/>
    </source>
</evidence>
<dbReference type="InterPro" id="IPR054828">
    <property type="entry name" value="Vit_B12_bind_prot"/>
</dbReference>
<dbReference type="Gene3D" id="3.40.50.1980">
    <property type="entry name" value="Nitrogenase molybdenum iron protein domain"/>
    <property type="match status" value="2"/>
</dbReference>
<proteinExistence type="predicted"/>
<dbReference type="EMBL" id="CAFBLQ010000006">
    <property type="protein sequence ID" value="CAB4858586.1"/>
    <property type="molecule type" value="Genomic_DNA"/>
</dbReference>
<sequence>MLLDAVGAIHEPVAGQARIVCLVPSITELICDLGLAEQLVGRTGFCIHPWETVRGIPKVGGTKDVLLDRIRELAPTHVIVNVDENRRETAQALEAFVPHVVVTHPQAPHDNLPLYRLLGGIFGREEEAERLVAEFERACAAATATPRPRRDVLYLIWRDPWMTVSPETYISRTLELFNWHTLPRECASRYPEIELGEFVGAVDHVLLSSEPYHFHDEHLAEVVAAMDGAKVSLIDGEMTSWYGSRAIRGLEYLDAYTRSG</sequence>
<feature type="domain" description="Fe/B12 periplasmic-binding" evidence="2">
    <location>
        <begin position="18"/>
        <end position="260"/>
    </location>
</feature>
<dbReference type="InterPro" id="IPR050902">
    <property type="entry name" value="ABC_Transporter_SBP"/>
</dbReference>
<accession>A0A6J7CL39</accession>
<dbReference type="PROSITE" id="PS50983">
    <property type="entry name" value="FE_B12_PBP"/>
    <property type="match status" value="1"/>
</dbReference>
<dbReference type="Pfam" id="PF01497">
    <property type="entry name" value="Peripla_BP_2"/>
    <property type="match status" value="1"/>
</dbReference>
<organism evidence="3">
    <name type="scientific">freshwater metagenome</name>
    <dbReference type="NCBI Taxonomy" id="449393"/>
    <lineage>
        <taxon>unclassified sequences</taxon>
        <taxon>metagenomes</taxon>
        <taxon>ecological metagenomes</taxon>
    </lineage>
</organism>
<dbReference type="PANTHER" id="PTHR30535">
    <property type="entry name" value="VITAMIN B12-BINDING PROTEIN"/>
    <property type="match status" value="1"/>
</dbReference>
<dbReference type="NCBIfam" id="NF038402">
    <property type="entry name" value="TroA_like"/>
    <property type="match status" value="1"/>
</dbReference>
<evidence type="ECO:0000256" key="1">
    <source>
        <dbReference type="ARBA" id="ARBA00022729"/>
    </source>
</evidence>